<dbReference type="Proteomes" id="UP000018130">
    <property type="component" value="Unassembled WGS sequence"/>
</dbReference>
<organism evidence="1 2">
    <name type="scientific">Crocosphaera watsonii WH 0402</name>
    <dbReference type="NCBI Taxonomy" id="1284629"/>
    <lineage>
        <taxon>Bacteria</taxon>
        <taxon>Bacillati</taxon>
        <taxon>Cyanobacteriota</taxon>
        <taxon>Cyanophyceae</taxon>
        <taxon>Oscillatoriophycideae</taxon>
        <taxon>Chroococcales</taxon>
        <taxon>Aphanothecaceae</taxon>
        <taxon>Crocosphaera</taxon>
    </lineage>
</organism>
<dbReference type="EMBL" id="CAQN01001038">
    <property type="protein sequence ID" value="CCQ69788.1"/>
    <property type="molecule type" value="Genomic_DNA"/>
</dbReference>
<accession>T2JVG0</accession>
<sequence length="46" mass="5587">MTKKGKKYTYYRLLKGFRVRIGKEGEQSQKPKLKTKMVQYVTFSRR</sequence>
<comment type="caution">
    <text evidence="1">The sequence shown here is derived from an EMBL/GenBank/DDBJ whole genome shotgun (WGS) entry which is preliminary data.</text>
</comment>
<gene>
    <name evidence="1" type="ORF">CWATWH0402_1080</name>
</gene>
<proteinExistence type="predicted"/>
<name>T2JVG0_CROWT</name>
<protein>
    <submittedName>
        <fullName evidence="1">Uncharacterized protein</fullName>
    </submittedName>
</protein>
<evidence type="ECO:0000313" key="2">
    <source>
        <dbReference type="Proteomes" id="UP000018130"/>
    </source>
</evidence>
<reference evidence="1 2" key="2">
    <citation type="submission" date="2013-09" db="EMBL/GenBank/DDBJ databases">
        <title>Whole genome comparison of six Crocosphaera watsonii strains with differing phenotypes.</title>
        <authorList>
            <person name="Bench S.R."/>
            <person name="Heller P."/>
            <person name="Frank I."/>
            <person name="Arciniega M."/>
            <person name="Shilova I.N."/>
            <person name="Zehr J.P."/>
        </authorList>
    </citation>
    <scope>NUCLEOTIDE SEQUENCE [LARGE SCALE GENOMIC DNA]</scope>
    <source>
        <strain evidence="1 2">WH 0402</strain>
    </source>
</reference>
<reference evidence="1 2" key="1">
    <citation type="submission" date="2013-01" db="EMBL/GenBank/DDBJ databases">
        <authorList>
            <person name="Bench S."/>
        </authorList>
    </citation>
    <scope>NUCLEOTIDE SEQUENCE [LARGE SCALE GENOMIC DNA]</scope>
    <source>
        <strain evidence="1 2">WH 0402</strain>
    </source>
</reference>
<evidence type="ECO:0000313" key="1">
    <source>
        <dbReference type="EMBL" id="CCQ69788.1"/>
    </source>
</evidence>
<dbReference type="AlphaFoldDB" id="T2JVG0"/>